<dbReference type="EMBL" id="PYAX01000002">
    <property type="protein sequence ID" value="PSL57402.1"/>
    <property type="molecule type" value="Genomic_DNA"/>
</dbReference>
<dbReference type="GO" id="GO:0015297">
    <property type="term" value="F:antiporter activity"/>
    <property type="evidence" value="ECO:0007669"/>
    <property type="project" value="UniProtKB-KW"/>
</dbReference>
<feature type="transmembrane region" description="Helical" evidence="9">
    <location>
        <begin position="163"/>
        <end position="181"/>
    </location>
</feature>
<accession>A0A2P8IG12</accession>
<name>A0A2P8IG12_SACCR</name>
<dbReference type="PANTHER" id="PTHR32507:SF8">
    <property type="entry name" value="CNH1P"/>
    <property type="match status" value="1"/>
</dbReference>
<dbReference type="GO" id="GO:1902600">
    <property type="term" value="P:proton transmembrane transport"/>
    <property type="evidence" value="ECO:0007669"/>
    <property type="project" value="InterPro"/>
</dbReference>
<keyword evidence="2" id="KW-0813">Transport</keyword>
<proteinExistence type="predicted"/>
<gene>
    <name evidence="11" type="ORF">B0I31_102380</name>
</gene>
<evidence type="ECO:0000256" key="2">
    <source>
        <dbReference type="ARBA" id="ARBA00022448"/>
    </source>
</evidence>
<evidence type="ECO:0000256" key="1">
    <source>
        <dbReference type="ARBA" id="ARBA00004651"/>
    </source>
</evidence>
<feature type="transmembrane region" description="Helical" evidence="9">
    <location>
        <begin position="60"/>
        <end position="76"/>
    </location>
</feature>
<keyword evidence="7" id="KW-0406">Ion transport</keyword>
<sequence length="400" mass="41214">MVCAVGGLAAAVLALVSRAIHRLPFSGPLAALLLGIVLGPQLLGLLELEPELRDTLLLEGARLLLAGSVMTAALRFPTTALSALVRPLVLLLVVVMPLAALAAGAAALLLGLPLALAALVGACLCPTDPVLAASVITGEPAERDLPGRIRALLTGESGANDGLALPLVGIALAVVLPATHLGDAFGKVAWEVAGGVVIGLLAGLAAGWALRAATRHRDLEEGPKLVFPLLLAVSVLGIARLAGTGGVLAVFVAGLAYNRMVAESDRGPQDAVDEAVNRYAVLPLFLVFGAVLPWRDWIAFGPAAIVFVIAILLVRRLPFILVLARPLRLARRDALFAGWFGPIGVSALFYLAHSVHEGAIDPRLFAAGTLAVAAHTAVYGLTATLGRKLYAKSRSADPPR</sequence>
<feature type="transmembrane region" description="Helical" evidence="9">
    <location>
        <begin position="230"/>
        <end position="255"/>
    </location>
</feature>
<feature type="domain" description="Cation/H+ exchanger transmembrane" evidence="10">
    <location>
        <begin position="12"/>
        <end position="382"/>
    </location>
</feature>
<evidence type="ECO:0000256" key="4">
    <source>
        <dbReference type="ARBA" id="ARBA00022475"/>
    </source>
</evidence>
<evidence type="ECO:0000256" key="6">
    <source>
        <dbReference type="ARBA" id="ARBA00022989"/>
    </source>
</evidence>
<evidence type="ECO:0000313" key="11">
    <source>
        <dbReference type="EMBL" id="PSL57402.1"/>
    </source>
</evidence>
<comment type="subcellular location">
    <subcellularLocation>
        <location evidence="1">Cell membrane</location>
        <topology evidence="1">Multi-pass membrane protein</topology>
    </subcellularLocation>
</comment>
<keyword evidence="5 9" id="KW-0812">Transmembrane</keyword>
<feature type="transmembrane region" description="Helical" evidence="9">
    <location>
        <begin position="88"/>
        <end position="109"/>
    </location>
</feature>
<keyword evidence="12" id="KW-1185">Reference proteome</keyword>
<dbReference type="Gene3D" id="1.20.1530.20">
    <property type="match status" value="1"/>
</dbReference>
<evidence type="ECO:0000256" key="3">
    <source>
        <dbReference type="ARBA" id="ARBA00022449"/>
    </source>
</evidence>
<feature type="transmembrane region" description="Helical" evidence="9">
    <location>
        <begin position="276"/>
        <end position="294"/>
    </location>
</feature>
<dbReference type="InterPro" id="IPR006153">
    <property type="entry name" value="Cation/H_exchanger_TM"/>
</dbReference>
<organism evidence="11 12">
    <name type="scientific">Saccharothrix carnea</name>
    <dbReference type="NCBI Taxonomy" id="1280637"/>
    <lineage>
        <taxon>Bacteria</taxon>
        <taxon>Bacillati</taxon>
        <taxon>Actinomycetota</taxon>
        <taxon>Actinomycetes</taxon>
        <taxon>Pseudonocardiales</taxon>
        <taxon>Pseudonocardiaceae</taxon>
        <taxon>Saccharothrix</taxon>
    </lineage>
</organism>
<feature type="transmembrane region" description="Helical" evidence="9">
    <location>
        <begin position="28"/>
        <end position="48"/>
    </location>
</feature>
<protein>
    <submittedName>
        <fullName evidence="11">Sodium/proton antiporter (CPA1 family)</fullName>
    </submittedName>
</protein>
<feature type="transmembrane region" description="Helical" evidence="9">
    <location>
        <begin position="300"/>
        <end position="322"/>
    </location>
</feature>
<feature type="transmembrane region" description="Helical" evidence="9">
    <location>
        <begin position="334"/>
        <end position="352"/>
    </location>
</feature>
<feature type="transmembrane region" description="Helical" evidence="9">
    <location>
        <begin position="188"/>
        <end position="210"/>
    </location>
</feature>
<evidence type="ECO:0000256" key="8">
    <source>
        <dbReference type="ARBA" id="ARBA00023136"/>
    </source>
</evidence>
<dbReference type="GO" id="GO:0005886">
    <property type="term" value="C:plasma membrane"/>
    <property type="evidence" value="ECO:0007669"/>
    <property type="project" value="UniProtKB-SubCell"/>
</dbReference>
<keyword evidence="6 9" id="KW-1133">Transmembrane helix</keyword>
<dbReference type="Proteomes" id="UP000241118">
    <property type="component" value="Unassembled WGS sequence"/>
</dbReference>
<evidence type="ECO:0000256" key="7">
    <source>
        <dbReference type="ARBA" id="ARBA00023065"/>
    </source>
</evidence>
<dbReference type="Pfam" id="PF00999">
    <property type="entry name" value="Na_H_Exchanger"/>
    <property type="match status" value="1"/>
</dbReference>
<reference evidence="11 12" key="1">
    <citation type="submission" date="2018-03" db="EMBL/GenBank/DDBJ databases">
        <title>Genomic Encyclopedia of Type Strains, Phase III (KMG-III): the genomes of soil and plant-associated and newly described type strains.</title>
        <authorList>
            <person name="Whitman W."/>
        </authorList>
    </citation>
    <scope>NUCLEOTIDE SEQUENCE [LARGE SCALE GENOMIC DNA]</scope>
    <source>
        <strain evidence="11 12">CGMCC 4.7097</strain>
    </source>
</reference>
<keyword evidence="3" id="KW-0050">Antiport</keyword>
<keyword evidence="4" id="KW-1003">Cell membrane</keyword>
<comment type="caution">
    <text evidence="11">The sequence shown here is derived from an EMBL/GenBank/DDBJ whole genome shotgun (WGS) entry which is preliminary data.</text>
</comment>
<evidence type="ECO:0000256" key="5">
    <source>
        <dbReference type="ARBA" id="ARBA00022692"/>
    </source>
</evidence>
<feature type="transmembrane region" description="Helical" evidence="9">
    <location>
        <begin position="364"/>
        <end position="385"/>
    </location>
</feature>
<evidence type="ECO:0000256" key="9">
    <source>
        <dbReference type="SAM" id="Phobius"/>
    </source>
</evidence>
<evidence type="ECO:0000259" key="10">
    <source>
        <dbReference type="Pfam" id="PF00999"/>
    </source>
</evidence>
<dbReference type="AlphaFoldDB" id="A0A2P8IG12"/>
<evidence type="ECO:0000313" key="12">
    <source>
        <dbReference type="Proteomes" id="UP000241118"/>
    </source>
</evidence>
<dbReference type="InterPro" id="IPR038770">
    <property type="entry name" value="Na+/solute_symporter_sf"/>
</dbReference>
<keyword evidence="8 9" id="KW-0472">Membrane</keyword>
<dbReference type="PANTHER" id="PTHR32507">
    <property type="entry name" value="NA(+)/H(+) ANTIPORTER 1"/>
    <property type="match status" value="1"/>
</dbReference>